<sequence length="390" mass="45403">MFQCKDLLSLTTLSQAKVIAGKGGMEKGIRWSYKAENINFEKWVRGKELLIVSSPVTQRKNFDLYKTIKKAIELQMSCALLLVGESYVTQIDDKVIDLAEKNDFPLFTMPWDVPLLDFFEELGHAISYLDNRKDIEDSLLAEIIFGNSINTTSIEQKCIQMGYEKSVLEQVFVLHIAGNIITNDQIRSYAQTVKDYFKTADYQAIVSCYGDRIIGFMNDCTDKRDVIVDIFTKFDAFLKNEYSDIRYTLNIGEKCDNISKLQKSFHETSKTNAVLEHIGRTNEIVFYDQMGFYRMLMAYENTAPMKRFADEVLGEIIAYEKKAHTQLMETMWTYFECDCNLQRTADKLFSHKNTVKYRLQRVEQLTGRSFADRFDSQELYNALMIYYYLQ</sequence>
<dbReference type="RefSeq" id="WP_117482160.1">
    <property type="nucleotide sequence ID" value="NZ_QSOB01000006.1"/>
</dbReference>
<dbReference type="Proteomes" id="UP000260642">
    <property type="component" value="Unassembled WGS sequence"/>
</dbReference>
<proteinExistence type="predicted"/>
<dbReference type="InterPro" id="IPR042070">
    <property type="entry name" value="PucR_C-HTH_sf"/>
</dbReference>
<evidence type="ECO:0000259" key="2">
    <source>
        <dbReference type="Pfam" id="PF13556"/>
    </source>
</evidence>
<organism evidence="3 4">
    <name type="scientific">Agathobacter rectalis</name>
    <dbReference type="NCBI Taxonomy" id="39491"/>
    <lineage>
        <taxon>Bacteria</taxon>
        <taxon>Bacillati</taxon>
        <taxon>Bacillota</taxon>
        <taxon>Clostridia</taxon>
        <taxon>Lachnospirales</taxon>
        <taxon>Lachnospiraceae</taxon>
        <taxon>Agathobacter</taxon>
    </lineage>
</organism>
<feature type="domain" description="Purine catabolism PurC-like" evidence="1">
    <location>
        <begin position="6"/>
        <end position="126"/>
    </location>
</feature>
<dbReference type="Gene3D" id="1.10.10.2840">
    <property type="entry name" value="PucR C-terminal helix-turn-helix domain"/>
    <property type="match status" value="1"/>
</dbReference>
<dbReference type="EMBL" id="QSOB01000006">
    <property type="protein sequence ID" value="RGI69089.1"/>
    <property type="molecule type" value="Genomic_DNA"/>
</dbReference>
<accession>A0A3E4EE69</accession>
<evidence type="ECO:0000313" key="4">
    <source>
        <dbReference type="Proteomes" id="UP000260642"/>
    </source>
</evidence>
<evidence type="ECO:0000259" key="1">
    <source>
        <dbReference type="Pfam" id="PF07905"/>
    </source>
</evidence>
<comment type="caution">
    <text evidence="3">The sequence shown here is derived from an EMBL/GenBank/DDBJ whole genome shotgun (WGS) entry which is preliminary data.</text>
</comment>
<name>A0A3E4EE69_9FIRM</name>
<dbReference type="AlphaFoldDB" id="A0A3E4EE69"/>
<dbReference type="InterPro" id="IPR012914">
    <property type="entry name" value="PucR_dom"/>
</dbReference>
<evidence type="ECO:0000313" key="3">
    <source>
        <dbReference type="EMBL" id="RGI69089.1"/>
    </source>
</evidence>
<dbReference type="Pfam" id="PF13556">
    <property type="entry name" value="HTH_30"/>
    <property type="match status" value="1"/>
</dbReference>
<protein>
    <submittedName>
        <fullName evidence="3">PucR family transcriptional regulator</fullName>
    </submittedName>
</protein>
<reference evidence="3 4" key="1">
    <citation type="submission" date="2018-08" db="EMBL/GenBank/DDBJ databases">
        <title>A genome reference for cultivated species of the human gut microbiota.</title>
        <authorList>
            <person name="Zou Y."/>
            <person name="Xue W."/>
            <person name="Luo G."/>
        </authorList>
    </citation>
    <scope>NUCLEOTIDE SEQUENCE [LARGE SCALE GENOMIC DNA]</scope>
    <source>
        <strain evidence="3 4">TM10-3</strain>
    </source>
</reference>
<feature type="domain" description="PucR C-terminal helix-turn-helix" evidence="2">
    <location>
        <begin position="327"/>
        <end position="384"/>
    </location>
</feature>
<dbReference type="Pfam" id="PF07905">
    <property type="entry name" value="PucR"/>
    <property type="match status" value="1"/>
</dbReference>
<dbReference type="InterPro" id="IPR051448">
    <property type="entry name" value="CdaR-like_regulators"/>
</dbReference>
<dbReference type="InterPro" id="IPR025736">
    <property type="entry name" value="PucR_C-HTH_dom"/>
</dbReference>
<gene>
    <name evidence="3" type="ORF">DXD95_05330</name>
</gene>
<dbReference type="PANTHER" id="PTHR33744">
    <property type="entry name" value="CARBOHYDRATE DIACID REGULATOR"/>
    <property type="match status" value="1"/>
</dbReference>